<dbReference type="AlphaFoldDB" id="A0A0G0JD63"/>
<dbReference type="EMBL" id="LBTH01000049">
    <property type="protein sequence ID" value="KKQ34724.1"/>
    <property type="molecule type" value="Genomic_DNA"/>
</dbReference>
<reference evidence="1 2" key="1">
    <citation type="journal article" date="2015" name="Nature">
        <title>rRNA introns, odd ribosomes, and small enigmatic genomes across a large radiation of phyla.</title>
        <authorList>
            <person name="Brown C.T."/>
            <person name="Hug L.A."/>
            <person name="Thomas B.C."/>
            <person name="Sharon I."/>
            <person name="Castelle C.J."/>
            <person name="Singh A."/>
            <person name="Wilkins M.J."/>
            <person name="Williams K.H."/>
            <person name="Banfield J.F."/>
        </authorList>
    </citation>
    <scope>NUCLEOTIDE SEQUENCE [LARGE SCALE GENOMIC DNA]</scope>
</reference>
<evidence type="ECO:0000313" key="1">
    <source>
        <dbReference type="EMBL" id="KKQ34724.1"/>
    </source>
</evidence>
<evidence type="ECO:0000313" key="2">
    <source>
        <dbReference type="Proteomes" id="UP000034852"/>
    </source>
</evidence>
<comment type="caution">
    <text evidence="1">The sequence shown here is derived from an EMBL/GenBank/DDBJ whole genome shotgun (WGS) entry which is preliminary data.</text>
</comment>
<name>A0A0G0JD63_9BACT</name>
<dbReference type="Proteomes" id="UP000034852">
    <property type="component" value="Unassembled WGS sequence"/>
</dbReference>
<protein>
    <submittedName>
        <fullName evidence="1">Uncharacterized protein</fullName>
    </submittedName>
</protein>
<organism evidence="1 2">
    <name type="scientific">candidate division WS6 bacterium GW2011_GWA2_37_6</name>
    <dbReference type="NCBI Taxonomy" id="1619087"/>
    <lineage>
        <taxon>Bacteria</taxon>
        <taxon>Candidatus Dojkabacteria</taxon>
    </lineage>
</organism>
<gene>
    <name evidence="1" type="ORF">US52_C0049G0002</name>
</gene>
<sequence>MVWNDDSAIIISGYKSYTVHYLKEDREVALPKNTTELETIPGKKILTIEETEHNEFSVHIIEVKDLKTLYSKDLPQVRGCKVDTLEEFVLSEDFNKIAIEFVCDDYPRYAIISLGEYDLQMFDLHKEFTPQITDSFDLNFLGNDALLFGTSIDRGKDRRFLTYLLDLKSWNTKKVIDETISLKNLNDIYDYPYCEEATWQCTSYFAAEDYGRRLLKEYIKKYGDVVGYGSRLKNKNIPDNTYADKYGNVRETGSDRLLLKRRDGKQECYNKADHELVVFLDALYIEGGGVGLPDSRCICPDCTHNWIDNDHLLVSGYIIEFSTGKSAKYKYGYRTTVNLVE</sequence>
<accession>A0A0G0JD63</accession>
<proteinExistence type="predicted"/>